<evidence type="ECO:0000256" key="3">
    <source>
        <dbReference type="ARBA" id="ARBA00023125"/>
    </source>
</evidence>
<sequence length="187" mass="21429">MIEKMKAMVQEKERPIKANLKKGAWTAEEDRKLVHAVEIHGAKRWTSLVAPKAGLNRSGKSCRLRWMNYLRPSIKRGNFSDQEDDLIFRLHKLLGNRWSLIAGRLPGRTDNEVKNYWNSHLSKKVKPKEKQDGALVTQSKSEETKMSEEGTTSKECGSSNDSLNVDDFFDMEWVSKFLEVDVVSCES</sequence>
<dbReference type="PANTHER" id="PTHR47998:SF18">
    <property type="entry name" value="MYB TRANSCRIPTION FACTOR"/>
    <property type="match status" value="1"/>
</dbReference>
<dbReference type="InterPro" id="IPR015495">
    <property type="entry name" value="Myb_TF_plants"/>
</dbReference>
<dbReference type="EMBL" id="JACGCM010000510">
    <property type="protein sequence ID" value="KAF6171280.1"/>
    <property type="molecule type" value="Genomic_DNA"/>
</dbReference>
<proteinExistence type="predicted"/>
<keyword evidence="2" id="KW-0677">Repeat</keyword>
<organism evidence="8 9">
    <name type="scientific">Kingdonia uniflora</name>
    <dbReference type="NCBI Taxonomy" id="39325"/>
    <lineage>
        <taxon>Eukaryota</taxon>
        <taxon>Viridiplantae</taxon>
        <taxon>Streptophyta</taxon>
        <taxon>Embryophyta</taxon>
        <taxon>Tracheophyta</taxon>
        <taxon>Spermatophyta</taxon>
        <taxon>Magnoliopsida</taxon>
        <taxon>Ranunculales</taxon>
        <taxon>Circaeasteraceae</taxon>
        <taxon>Kingdonia</taxon>
    </lineage>
</organism>
<dbReference type="GO" id="GO:0000976">
    <property type="term" value="F:transcription cis-regulatory region binding"/>
    <property type="evidence" value="ECO:0007669"/>
    <property type="project" value="TreeGrafter"/>
</dbReference>
<dbReference type="Pfam" id="PF00249">
    <property type="entry name" value="Myb_DNA-binding"/>
    <property type="match status" value="2"/>
</dbReference>
<dbReference type="PROSITE" id="PS50090">
    <property type="entry name" value="MYB_LIKE"/>
    <property type="match status" value="2"/>
</dbReference>
<evidence type="ECO:0000256" key="5">
    <source>
        <dbReference type="SAM" id="MobiDB-lite"/>
    </source>
</evidence>
<dbReference type="GO" id="GO:0030154">
    <property type="term" value="P:cell differentiation"/>
    <property type="evidence" value="ECO:0007669"/>
    <property type="project" value="TreeGrafter"/>
</dbReference>
<evidence type="ECO:0000259" key="7">
    <source>
        <dbReference type="PROSITE" id="PS51294"/>
    </source>
</evidence>
<dbReference type="OrthoDB" id="2143914at2759"/>
<feature type="domain" description="Myb-like" evidence="6">
    <location>
        <begin position="71"/>
        <end position="121"/>
    </location>
</feature>
<evidence type="ECO:0000313" key="8">
    <source>
        <dbReference type="EMBL" id="KAF6171280.1"/>
    </source>
</evidence>
<keyword evidence="3" id="KW-0238">DNA-binding</keyword>
<keyword evidence="9" id="KW-1185">Reference proteome</keyword>
<dbReference type="SMART" id="SM00717">
    <property type="entry name" value="SANT"/>
    <property type="match status" value="2"/>
</dbReference>
<feature type="domain" description="Myb-like" evidence="6">
    <location>
        <begin position="17"/>
        <end position="70"/>
    </location>
</feature>
<feature type="domain" description="HTH myb-type" evidence="7">
    <location>
        <begin position="17"/>
        <end position="70"/>
    </location>
</feature>
<feature type="domain" description="HTH myb-type" evidence="7">
    <location>
        <begin position="71"/>
        <end position="125"/>
    </location>
</feature>
<dbReference type="GO" id="GO:0006355">
    <property type="term" value="P:regulation of DNA-templated transcription"/>
    <property type="evidence" value="ECO:0007669"/>
    <property type="project" value="TreeGrafter"/>
</dbReference>
<dbReference type="PROSITE" id="PS51294">
    <property type="entry name" value="HTH_MYB"/>
    <property type="match status" value="2"/>
</dbReference>
<comment type="subcellular location">
    <subcellularLocation>
        <location evidence="1">Nucleus</location>
    </subcellularLocation>
</comment>
<protein>
    <submittedName>
        <fullName evidence="8">Uncharacterized protein</fullName>
    </submittedName>
</protein>
<evidence type="ECO:0000259" key="6">
    <source>
        <dbReference type="PROSITE" id="PS50090"/>
    </source>
</evidence>
<evidence type="ECO:0000256" key="4">
    <source>
        <dbReference type="ARBA" id="ARBA00023242"/>
    </source>
</evidence>
<dbReference type="InterPro" id="IPR009057">
    <property type="entry name" value="Homeodomain-like_sf"/>
</dbReference>
<dbReference type="AlphaFoldDB" id="A0A7J7NW52"/>
<dbReference type="InterPro" id="IPR001005">
    <property type="entry name" value="SANT/Myb"/>
</dbReference>
<dbReference type="Proteomes" id="UP000541444">
    <property type="component" value="Unassembled WGS sequence"/>
</dbReference>
<dbReference type="GO" id="GO:0005634">
    <property type="term" value="C:nucleus"/>
    <property type="evidence" value="ECO:0007669"/>
    <property type="project" value="UniProtKB-SubCell"/>
</dbReference>
<dbReference type="InterPro" id="IPR017930">
    <property type="entry name" value="Myb_dom"/>
</dbReference>
<dbReference type="PANTHER" id="PTHR47998">
    <property type="entry name" value="TRANSCRIPTION FACTOR MYB51-LIKE ISOFORM X1"/>
    <property type="match status" value="1"/>
</dbReference>
<accession>A0A7J7NW52</accession>
<evidence type="ECO:0000313" key="9">
    <source>
        <dbReference type="Proteomes" id="UP000541444"/>
    </source>
</evidence>
<reference evidence="8 9" key="1">
    <citation type="journal article" date="2020" name="IScience">
        <title>Genome Sequencing of the Endangered Kingdonia uniflora (Circaeasteraceae, Ranunculales) Reveals Potential Mechanisms of Evolutionary Specialization.</title>
        <authorList>
            <person name="Sun Y."/>
            <person name="Deng T."/>
            <person name="Zhang A."/>
            <person name="Moore M.J."/>
            <person name="Landis J.B."/>
            <person name="Lin N."/>
            <person name="Zhang H."/>
            <person name="Zhang X."/>
            <person name="Huang J."/>
            <person name="Zhang X."/>
            <person name="Sun H."/>
            <person name="Wang H."/>
        </authorList>
    </citation>
    <scope>NUCLEOTIDE SEQUENCE [LARGE SCALE GENOMIC DNA]</scope>
    <source>
        <strain evidence="8">TB1705</strain>
        <tissue evidence="8">Leaf</tissue>
    </source>
</reference>
<dbReference type="CDD" id="cd00167">
    <property type="entry name" value="SANT"/>
    <property type="match status" value="2"/>
</dbReference>
<comment type="caution">
    <text evidence="8">The sequence shown here is derived from an EMBL/GenBank/DDBJ whole genome shotgun (WGS) entry which is preliminary data.</text>
</comment>
<feature type="compositionally biased region" description="Basic and acidic residues" evidence="5">
    <location>
        <begin position="140"/>
        <end position="152"/>
    </location>
</feature>
<feature type="region of interest" description="Disordered" evidence="5">
    <location>
        <begin position="124"/>
        <end position="160"/>
    </location>
</feature>
<evidence type="ECO:0000256" key="2">
    <source>
        <dbReference type="ARBA" id="ARBA00022737"/>
    </source>
</evidence>
<name>A0A7J7NW52_9MAGN</name>
<dbReference type="Gene3D" id="1.10.10.60">
    <property type="entry name" value="Homeodomain-like"/>
    <property type="match status" value="2"/>
</dbReference>
<keyword evidence="4" id="KW-0539">Nucleus</keyword>
<evidence type="ECO:0000256" key="1">
    <source>
        <dbReference type="ARBA" id="ARBA00004123"/>
    </source>
</evidence>
<gene>
    <name evidence="8" type="ORF">GIB67_036948</name>
</gene>
<dbReference type="FunFam" id="1.10.10.60:FF:000001">
    <property type="entry name" value="MYB-related transcription factor"/>
    <property type="match status" value="1"/>
</dbReference>
<dbReference type="SUPFAM" id="SSF46689">
    <property type="entry name" value="Homeodomain-like"/>
    <property type="match status" value="1"/>
</dbReference>